<organism evidence="1 2">
    <name type="scientific">Methanosarcina mazei S-6</name>
    <dbReference type="NCBI Taxonomy" id="213585"/>
    <lineage>
        <taxon>Archaea</taxon>
        <taxon>Methanobacteriati</taxon>
        <taxon>Methanobacteriota</taxon>
        <taxon>Stenosarchaea group</taxon>
        <taxon>Methanomicrobia</taxon>
        <taxon>Methanosarcinales</taxon>
        <taxon>Methanosarcinaceae</taxon>
        <taxon>Methanosarcina</taxon>
    </lineage>
</organism>
<dbReference type="Proteomes" id="UP000033097">
    <property type="component" value="Chromosome"/>
</dbReference>
<reference evidence="1 2" key="1">
    <citation type="submission" date="2014-07" db="EMBL/GenBank/DDBJ databases">
        <title>Methanogenic archaea and the global carbon cycle.</title>
        <authorList>
            <person name="Henriksen J.R."/>
            <person name="Luke J."/>
            <person name="Reinhart S."/>
            <person name="Benedict M.N."/>
            <person name="Youngblut N.D."/>
            <person name="Metcalf M.E."/>
            <person name="Whitaker R.J."/>
            <person name="Metcalf W.W."/>
        </authorList>
    </citation>
    <scope>NUCLEOTIDE SEQUENCE [LARGE SCALE GENOMIC DNA]</scope>
    <source>
        <strain evidence="1 2">S-6</strain>
    </source>
</reference>
<gene>
    <name evidence="1" type="ORF">MSMAS_1741</name>
</gene>
<dbReference type="GeneID" id="24839436"/>
<name>A0A0E3RK90_METMZ</name>
<dbReference type="EMBL" id="CP009512">
    <property type="protein sequence ID" value="AKB64937.1"/>
    <property type="molecule type" value="Genomic_DNA"/>
</dbReference>
<proteinExistence type="predicted"/>
<evidence type="ECO:0000313" key="2">
    <source>
        <dbReference type="Proteomes" id="UP000033097"/>
    </source>
</evidence>
<protein>
    <submittedName>
        <fullName evidence="1">Uncharacterized protein</fullName>
    </submittedName>
</protein>
<dbReference type="RefSeq" id="WP_048046514.1">
    <property type="nucleotide sequence ID" value="NZ_CP009512.1"/>
</dbReference>
<accession>A0A0E3RK90</accession>
<dbReference type="KEGG" id="mmj:MSMAS_1741"/>
<dbReference type="HOGENOM" id="CLU_098218_1_0_2"/>
<sequence>MDENLLSIKGKVRSCLNKLYTRDAFLFERNNGEGVCERCLAFRFGMYLQCEFKDYYVDAEYDNTVTYSLDENNGYVRETNENKKKQVLDSNGVESNRIPDIIIHKRSLNLADDNDYICFELKKWNRIPKKKLLEKDSSVLETLTSDYMYLFGFHIIFGKEKEETKWTIFQFGDKIKGEKDVLVFENGA</sequence>
<dbReference type="PATRIC" id="fig|213585.10.peg.2211"/>
<dbReference type="AlphaFoldDB" id="A0A0E3RK90"/>
<evidence type="ECO:0000313" key="1">
    <source>
        <dbReference type="EMBL" id="AKB64937.1"/>
    </source>
</evidence>